<keyword evidence="4" id="KW-1185">Reference proteome</keyword>
<proteinExistence type="predicted"/>
<evidence type="ECO:0000256" key="2">
    <source>
        <dbReference type="SAM" id="SignalP"/>
    </source>
</evidence>
<gene>
    <name evidence="3" type="ORF">Scep_002752</name>
</gene>
<feature type="signal peptide" evidence="2">
    <location>
        <begin position="1"/>
        <end position="19"/>
    </location>
</feature>
<dbReference type="AlphaFoldDB" id="A0AAP0Q929"/>
<organism evidence="3 4">
    <name type="scientific">Stephania cephalantha</name>
    <dbReference type="NCBI Taxonomy" id="152367"/>
    <lineage>
        <taxon>Eukaryota</taxon>
        <taxon>Viridiplantae</taxon>
        <taxon>Streptophyta</taxon>
        <taxon>Embryophyta</taxon>
        <taxon>Tracheophyta</taxon>
        <taxon>Spermatophyta</taxon>
        <taxon>Magnoliopsida</taxon>
        <taxon>Ranunculales</taxon>
        <taxon>Menispermaceae</taxon>
        <taxon>Menispermoideae</taxon>
        <taxon>Cissampelideae</taxon>
        <taxon>Stephania</taxon>
    </lineage>
</organism>
<accession>A0AAP0Q929</accession>
<comment type="caution">
    <text evidence="3">The sequence shown here is derived from an EMBL/GenBank/DDBJ whole genome shotgun (WGS) entry which is preliminary data.</text>
</comment>
<evidence type="ECO:0000256" key="1">
    <source>
        <dbReference type="SAM" id="MobiDB-lite"/>
    </source>
</evidence>
<name>A0AAP0Q929_9MAGN</name>
<feature type="chain" id="PRO_5042814237" evidence="2">
    <location>
        <begin position="20"/>
        <end position="136"/>
    </location>
</feature>
<feature type="region of interest" description="Disordered" evidence="1">
    <location>
        <begin position="45"/>
        <end position="89"/>
    </location>
</feature>
<keyword evidence="2" id="KW-0732">Signal</keyword>
<evidence type="ECO:0000313" key="3">
    <source>
        <dbReference type="EMBL" id="KAK9167561.1"/>
    </source>
</evidence>
<evidence type="ECO:0000313" key="4">
    <source>
        <dbReference type="Proteomes" id="UP001419268"/>
    </source>
</evidence>
<protein>
    <submittedName>
        <fullName evidence="3">Uncharacterized protein</fullName>
    </submittedName>
</protein>
<dbReference type="EMBL" id="JBBNAG010000001">
    <property type="protein sequence ID" value="KAK9167561.1"/>
    <property type="molecule type" value="Genomic_DNA"/>
</dbReference>
<sequence length="136" mass="14554">MGWALNCSLLCLEWRSSHGDAVVRSDGAEGGGGGAVVVYGGGGGVVRERGQEDEEREDIQGIVREREAEEEGEDRENQGQSRGSKVHSMASPLQAHLIITIIIIIIIARGHGKSPVNIGSDKERGEAVNRFGSYDL</sequence>
<reference evidence="3 4" key="1">
    <citation type="submission" date="2024-01" db="EMBL/GenBank/DDBJ databases">
        <title>Genome assemblies of Stephania.</title>
        <authorList>
            <person name="Yang L."/>
        </authorList>
    </citation>
    <scope>NUCLEOTIDE SEQUENCE [LARGE SCALE GENOMIC DNA]</scope>
    <source>
        <strain evidence="3">JXDWG</strain>
        <tissue evidence="3">Leaf</tissue>
    </source>
</reference>
<dbReference type="Proteomes" id="UP001419268">
    <property type="component" value="Unassembled WGS sequence"/>
</dbReference>